<dbReference type="Pfam" id="PF13947">
    <property type="entry name" value="GUB_WAK_bind"/>
    <property type="match status" value="1"/>
</dbReference>
<dbReference type="PANTHER" id="PTHR46279:SF31">
    <property type="entry name" value="RING-H2 FINGER PROTEIN ATL20-LIKE ISOFORM X1"/>
    <property type="match status" value="1"/>
</dbReference>
<dbReference type="Gramene" id="Kaladp0084s0089.1.v1.1">
    <property type="protein sequence ID" value="Kaladp0084s0089.1.v1.1"/>
    <property type="gene ID" value="Kaladp0084s0089.v1.1"/>
</dbReference>
<dbReference type="GO" id="GO:0008270">
    <property type="term" value="F:zinc ion binding"/>
    <property type="evidence" value="ECO:0007669"/>
    <property type="project" value="UniProtKB-KW"/>
</dbReference>
<dbReference type="GO" id="GO:0030247">
    <property type="term" value="F:polysaccharide binding"/>
    <property type="evidence" value="ECO:0007669"/>
    <property type="project" value="InterPro"/>
</dbReference>
<evidence type="ECO:0000256" key="1">
    <source>
        <dbReference type="ARBA" id="ARBA00000900"/>
    </source>
</evidence>
<evidence type="ECO:0000256" key="12">
    <source>
        <dbReference type="ARBA" id="ARBA00022989"/>
    </source>
</evidence>
<keyword evidence="8 17" id="KW-0732">Signal</keyword>
<evidence type="ECO:0000313" key="20">
    <source>
        <dbReference type="Proteomes" id="UP000594263"/>
    </source>
</evidence>
<evidence type="ECO:0000259" key="18">
    <source>
        <dbReference type="PROSITE" id="PS50089"/>
    </source>
</evidence>
<evidence type="ECO:0000256" key="11">
    <source>
        <dbReference type="ARBA" id="ARBA00022833"/>
    </source>
</evidence>
<evidence type="ECO:0000256" key="10">
    <source>
        <dbReference type="ARBA" id="ARBA00022786"/>
    </source>
</evidence>
<dbReference type="InterPro" id="IPR046948">
    <property type="entry name" value="ATL20-22-like"/>
</dbReference>
<comment type="subcellular location">
    <subcellularLocation>
        <location evidence="2">Membrane</location>
        <topology evidence="2">Single-pass membrane protein</topology>
    </subcellularLocation>
</comment>
<dbReference type="PANTHER" id="PTHR46279">
    <property type="entry name" value="RING/U-BOX SUPERFAMILY PROTEIN"/>
    <property type="match status" value="1"/>
</dbReference>
<dbReference type="Proteomes" id="UP000594263">
    <property type="component" value="Unplaced"/>
</dbReference>
<keyword evidence="20" id="KW-1185">Reference proteome</keyword>
<evidence type="ECO:0000256" key="4">
    <source>
        <dbReference type="ARBA" id="ARBA00012483"/>
    </source>
</evidence>
<dbReference type="OMA" id="PDCLYCE"/>
<dbReference type="AlphaFoldDB" id="A0A7N0UTL4"/>
<evidence type="ECO:0000256" key="15">
    <source>
        <dbReference type="PROSITE-ProRule" id="PRU00175"/>
    </source>
</evidence>
<evidence type="ECO:0000256" key="6">
    <source>
        <dbReference type="ARBA" id="ARBA00022692"/>
    </source>
</evidence>
<evidence type="ECO:0000313" key="19">
    <source>
        <dbReference type="EnsemblPlants" id="Kaladp0084s0089.1.v1.1"/>
    </source>
</evidence>
<feature type="domain" description="RING-type" evidence="18">
    <location>
        <begin position="330"/>
        <end position="372"/>
    </location>
</feature>
<evidence type="ECO:0000256" key="3">
    <source>
        <dbReference type="ARBA" id="ARBA00004906"/>
    </source>
</evidence>
<keyword evidence="5" id="KW-0808">Transferase</keyword>
<keyword evidence="12 16" id="KW-1133">Transmembrane helix</keyword>
<dbReference type="SUPFAM" id="SSF57850">
    <property type="entry name" value="RING/U-box"/>
    <property type="match status" value="1"/>
</dbReference>
<evidence type="ECO:0000256" key="5">
    <source>
        <dbReference type="ARBA" id="ARBA00022679"/>
    </source>
</evidence>
<evidence type="ECO:0000256" key="16">
    <source>
        <dbReference type="SAM" id="Phobius"/>
    </source>
</evidence>
<evidence type="ECO:0000256" key="8">
    <source>
        <dbReference type="ARBA" id="ARBA00022729"/>
    </source>
</evidence>
<dbReference type="GO" id="GO:0061630">
    <property type="term" value="F:ubiquitin protein ligase activity"/>
    <property type="evidence" value="ECO:0007669"/>
    <property type="project" value="UniProtKB-EC"/>
</dbReference>
<protein>
    <recommendedName>
        <fullName evidence="4">RING-type E3 ubiquitin transferase</fullName>
        <ecNumber evidence="4">2.3.2.27</ecNumber>
    </recommendedName>
</protein>
<name>A0A7N0UTL4_KALFE</name>
<organism evidence="19 20">
    <name type="scientific">Kalanchoe fedtschenkoi</name>
    <name type="common">Lavender scallops</name>
    <name type="synonym">South American air plant</name>
    <dbReference type="NCBI Taxonomy" id="63787"/>
    <lineage>
        <taxon>Eukaryota</taxon>
        <taxon>Viridiplantae</taxon>
        <taxon>Streptophyta</taxon>
        <taxon>Embryophyta</taxon>
        <taxon>Tracheophyta</taxon>
        <taxon>Spermatophyta</taxon>
        <taxon>Magnoliopsida</taxon>
        <taxon>eudicotyledons</taxon>
        <taxon>Gunneridae</taxon>
        <taxon>Pentapetalae</taxon>
        <taxon>Saxifragales</taxon>
        <taxon>Crassulaceae</taxon>
        <taxon>Kalanchoe</taxon>
    </lineage>
</organism>
<feature type="transmembrane region" description="Helical" evidence="16">
    <location>
        <begin position="243"/>
        <end position="264"/>
    </location>
</feature>
<keyword evidence="10" id="KW-0833">Ubl conjugation pathway</keyword>
<accession>A0A7N0UTL4</accession>
<evidence type="ECO:0000256" key="13">
    <source>
        <dbReference type="ARBA" id="ARBA00023136"/>
    </source>
</evidence>
<evidence type="ECO:0000256" key="9">
    <source>
        <dbReference type="ARBA" id="ARBA00022771"/>
    </source>
</evidence>
<reference evidence="19" key="1">
    <citation type="submission" date="2021-01" db="UniProtKB">
        <authorList>
            <consortium name="EnsemblPlants"/>
        </authorList>
    </citation>
    <scope>IDENTIFICATION</scope>
</reference>
<dbReference type="Gene3D" id="3.30.40.10">
    <property type="entry name" value="Zinc/RING finger domain, C3HC4 (zinc finger)"/>
    <property type="match status" value="1"/>
</dbReference>
<keyword evidence="6 16" id="KW-0812">Transmembrane</keyword>
<evidence type="ECO:0000256" key="2">
    <source>
        <dbReference type="ARBA" id="ARBA00004167"/>
    </source>
</evidence>
<keyword evidence="7" id="KW-0479">Metal-binding</keyword>
<keyword evidence="13 16" id="KW-0472">Membrane</keyword>
<comment type="catalytic activity">
    <reaction evidence="1">
        <text>S-ubiquitinyl-[E2 ubiquitin-conjugating enzyme]-L-cysteine + [acceptor protein]-L-lysine = [E2 ubiquitin-conjugating enzyme]-L-cysteine + N(6)-ubiquitinyl-[acceptor protein]-L-lysine.</text>
        <dbReference type="EC" id="2.3.2.27"/>
    </reaction>
</comment>
<dbReference type="InterPro" id="IPR001841">
    <property type="entry name" value="Znf_RING"/>
</dbReference>
<proteinExistence type="inferred from homology"/>
<feature type="signal peptide" evidence="17">
    <location>
        <begin position="1"/>
        <end position="29"/>
    </location>
</feature>
<comment type="similarity">
    <text evidence="14">Belongs to the RING-type zinc finger family. ATL subfamily.</text>
</comment>
<sequence length="388" mass="42051">MFGAGAGVIQSSRIFSLCILIITTTSAKARGPVQQCPVYACGPTVDVRFPFQMLPYQPQNDRCAYPGFNLSCGATSFLPTLQLPNAGNFTVQDISYLYQQIYISDPGNCFPGRLPRFNLSGSPFRALDESSFVLFRCPPDDAPTGTAYRKVPCLSSKNSTVIAMPAFIARFAPAPYPCQEMERVVVPGADWVESSGGVLLQWDSPNCRSCEAAYGLCGFKSTTGLQVGCSGLPTNGLSGSAKYGIALGFGIPTILCLIAVLCYVRRKIDANSPHSHHHHHQTALEFSTAVAPQPEVVLVGGLDQSTIDSYPKTTLGQSKRLPGPGDDGTCPICLCEYRAEEALRTLPECKHYFHVHCIDAWLKLNSTCPLCRTDTPDRSSSQSRRLMS</sequence>
<evidence type="ECO:0000256" key="7">
    <source>
        <dbReference type="ARBA" id="ARBA00022723"/>
    </source>
</evidence>
<dbReference type="CDD" id="cd16461">
    <property type="entry name" value="RING-H2_EL5-like"/>
    <property type="match status" value="1"/>
</dbReference>
<keyword evidence="11" id="KW-0862">Zinc</keyword>
<evidence type="ECO:0000256" key="14">
    <source>
        <dbReference type="ARBA" id="ARBA00024209"/>
    </source>
</evidence>
<feature type="chain" id="PRO_5029663368" description="RING-type E3 ubiquitin transferase" evidence="17">
    <location>
        <begin position="30"/>
        <end position="388"/>
    </location>
</feature>
<dbReference type="InterPro" id="IPR025287">
    <property type="entry name" value="WAK_GUB"/>
</dbReference>
<dbReference type="Pfam" id="PF13639">
    <property type="entry name" value="zf-RING_2"/>
    <property type="match status" value="1"/>
</dbReference>
<dbReference type="InterPro" id="IPR013083">
    <property type="entry name" value="Znf_RING/FYVE/PHD"/>
</dbReference>
<dbReference type="EnsemblPlants" id="Kaladp0084s0089.1.v1.1">
    <property type="protein sequence ID" value="Kaladp0084s0089.1.v1.1"/>
    <property type="gene ID" value="Kaladp0084s0089.v1.1"/>
</dbReference>
<dbReference type="GO" id="GO:0016020">
    <property type="term" value="C:membrane"/>
    <property type="evidence" value="ECO:0007669"/>
    <property type="project" value="UniProtKB-SubCell"/>
</dbReference>
<evidence type="ECO:0000256" key="17">
    <source>
        <dbReference type="SAM" id="SignalP"/>
    </source>
</evidence>
<dbReference type="PROSITE" id="PS50089">
    <property type="entry name" value="ZF_RING_2"/>
    <property type="match status" value="1"/>
</dbReference>
<dbReference type="EC" id="2.3.2.27" evidence="4"/>
<comment type="pathway">
    <text evidence="3">Protein modification; protein ubiquitination.</text>
</comment>
<keyword evidence="9 15" id="KW-0863">Zinc-finger</keyword>
<dbReference type="SMART" id="SM00184">
    <property type="entry name" value="RING"/>
    <property type="match status" value="1"/>
</dbReference>